<accession>A0ABD3N7X4</accession>
<keyword evidence="3" id="KW-1185">Reference proteome</keyword>
<comment type="caution">
    <text evidence="2">The sequence shown here is derived from an EMBL/GenBank/DDBJ whole genome shotgun (WGS) entry which is preliminary data.</text>
</comment>
<dbReference type="EMBL" id="JALLBG020000021">
    <property type="protein sequence ID" value="KAL3771734.1"/>
    <property type="molecule type" value="Genomic_DNA"/>
</dbReference>
<dbReference type="AlphaFoldDB" id="A0ABD3N7X4"/>
<name>A0ABD3N7X4_9STRA</name>
<evidence type="ECO:0000256" key="1">
    <source>
        <dbReference type="SAM" id="MobiDB-lite"/>
    </source>
</evidence>
<dbReference type="InterPro" id="IPR036915">
    <property type="entry name" value="Cyclin-like_sf"/>
</dbReference>
<dbReference type="InterPro" id="IPR013922">
    <property type="entry name" value="Cyclin_PHO80-like"/>
</dbReference>
<organism evidence="2 3">
    <name type="scientific">Discostella pseudostelligera</name>
    <dbReference type="NCBI Taxonomy" id="259834"/>
    <lineage>
        <taxon>Eukaryota</taxon>
        <taxon>Sar</taxon>
        <taxon>Stramenopiles</taxon>
        <taxon>Ochrophyta</taxon>
        <taxon>Bacillariophyta</taxon>
        <taxon>Coscinodiscophyceae</taxon>
        <taxon>Thalassiosirophycidae</taxon>
        <taxon>Stephanodiscales</taxon>
        <taxon>Stephanodiscaceae</taxon>
        <taxon>Discostella</taxon>
    </lineage>
</organism>
<sequence>MESTPSDEAEGHAIVRVLAAVLERLVSANSHVSTPVQEQTRFHAQRAPAIGILQYLERIHKYASCSKECFILALIYIDRLIQRNNFLLTELNVHRVVITAILLAAKFFDDAYYNNAYYAKVGGVLLEEMNNLETQFLFKIDFSLRVLPEVFEKYNAELLLHSTAMGLERIAHSSDEDLLRVPQVLAAASDGVCHQREAVEAATQAPLLQTYSNSELDYPPFVYPTPVPVQEESVASHYPIDVLQQQQEGIALDPVHPFQALASQVCAQQHQAQIPSEQDMTELEILYKYAMPAAAANHDVSLSQYTPPIQAIYNGLTQSQVSDLDPVYSSPAVPMDRSYSYYYPIQVTASAQAPSYSHHTNYIGNTGINVQASSREVAQNHHHQHHSEITPSPPPHRPMSIHGAPVACHTGDVGCSVSQLHSLPYLKSSSSSSSSAATASLLHGHYYATPADAALAMHHQQQLIPSRPIAIGNHVVSHENHWACRLSVERSASASGSS</sequence>
<evidence type="ECO:0000313" key="2">
    <source>
        <dbReference type="EMBL" id="KAL3771734.1"/>
    </source>
</evidence>
<dbReference type="PANTHER" id="PTHR15615:SF108">
    <property type="entry name" value="PROTEIN CNPPD1"/>
    <property type="match status" value="1"/>
</dbReference>
<dbReference type="PANTHER" id="PTHR15615">
    <property type="match status" value="1"/>
</dbReference>
<proteinExistence type="predicted"/>
<dbReference type="Gene3D" id="1.10.472.10">
    <property type="entry name" value="Cyclin-like"/>
    <property type="match status" value="1"/>
</dbReference>
<dbReference type="SUPFAM" id="SSF47954">
    <property type="entry name" value="Cyclin-like"/>
    <property type="match status" value="1"/>
</dbReference>
<dbReference type="Proteomes" id="UP001530293">
    <property type="component" value="Unassembled WGS sequence"/>
</dbReference>
<gene>
    <name evidence="2" type="ORF">ACHAWU_010045</name>
</gene>
<evidence type="ECO:0008006" key="4">
    <source>
        <dbReference type="Google" id="ProtNLM"/>
    </source>
</evidence>
<protein>
    <recommendedName>
        <fullName evidence="4">Cyclin</fullName>
    </recommendedName>
</protein>
<feature type="region of interest" description="Disordered" evidence="1">
    <location>
        <begin position="375"/>
        <end position="404"/>
    </location>
</feature>
<dbReference type="Pfam" id="PF08613">
    <property type="entry name" value="Cyclin"/>
    <property type="match status" value="1"/>
</dbReference>
<reference evidence="2 3" key="1">
    <citation type="submission" date="2024-10" db="EMBL/GenBank/DDBJ databases">
        <title>Updated reference genomes for cyclostephanoid diatoms.</title>
        <authorList>
            <person name="Roberts W.R."/>
            <person name="Alverson A.J."/>
        </authorList>
    </citation>
    <scope>NUCLEOTIDE SEQUENCE [LARGE SCALE GENOMIC DNA]</scope>
    <source>
        <strain evidence="2 3">AJA232-27</strain>
    </source>
</reference>
<evidence type="ECO:0000313" key="3">
    <source>
        <dbReference type="Proteomes" id="UP001530293"/>
    </source>
</evidence>